<comment type="caution">
    <text evidence="3">The sequence shown here is derived from an EMBL/GenBank/DDBJ whole genome shotgun (WGS) entry which is preliminary data.</text>
</comment>
<dbReference type="InterPro" id="IPR036928">
    <property type="entry name" value="AS_sf"/>
</dbReference>
<keyword evidence="3" id="KW-0378">Hydrolase</keyword>
<sequence>MSAWTIPNLLRAYRTGALSPRDVCMEIVEESRRLRKWNIWTQPPSMAMIEPHLEQLKREETDSKPLWGVPFAIKDNIDVADMLTTAACPTFAYTAAQHAGVVELLIANGAIPIGKTNLDQFATGLVGMRSPYGETHNAWRSDLISGGSSSGSAVAVAMGLVPFALGTDTAGSGRVPAALNGVVGYKPPIGAWSTAGVVPACKSLDCVSVFTRSLHDAQLIDHLLRNQPLSFAHIGPTEVLVPREPLDWFGPYASDFQRAWERSIDAVAAQGFVVREIELAPFHEATAMLYDGPWVAERWASLGDFVTCHADDIWPVTKEILRSGQNALASDAFRAIHRLEELRRWVRDVVTEHTVLLMPTVGGTYSRDAVREDPIAKNRDLGRYTHHCNLLDLAAIAVPAGQVKDGIPFGVTLFVPAERFEVLVFAASSMLSINMTDDCCYGRGDKVLVAVCGQHMRGLALNHQLLDLRAKYRETVNTVPHYRLYALATEPVRPGLVRHETDGVAIEIELWEMSLASLGALTASVRYPLAIGSIELADGRQVPGFTCVSGQIPGAHDISYCGGFRRWLELRGAESTKKNMEL</sequence>
<dbReference type="InterPro" id="IPR023631">
    <property type="entry name" value="Amidase_dom"/>
</dbReference>
<accession>A0A4R8LA96</accession>
<dbReference type="RefSeq" id="WP_134161241.1">
    <property type="nucleotide sequence ID" value="NZ_SORF01000029.1"/>
</dbReference>
<gene>
    <name evidence="3" type="ORF">C7445_1293</name>
</gene>
<dbReference type="Gene3D" id="3.10.490.10">
    <property type="entry name" value="Gamma-glutamyl cyclotransferase-like"/>
    <property type="match status" value="1"/>
</dbReference>
<dbReference type="EMBL" id="SORF01000029">
    <property type="protein sequence ID" value="TDY38880.1"/>
    <property type="molecule type" value="Genomic_DNA"/>
</dbReference>
<proteinExistence type="predicted"/>
<dbReference type="NCBIfam" id="TIGR02713">
    <property type="entry name" value="allophanate_hyd"/>
    <property type="match status" value="1"/>
</dbReference>
<dbReference type="Pfam" id="PF01425">
    <property type="entry name" value="Amidase"/>
    <property type="match status" value="2"/>
</dbReference>
<dbReference type="Gene3D" id="3.90.1300.10">
    <property type="entry name" value="Amidase signature (AS) domain"/>
    <property type="match status" value="1"/>
</dbReference>
<feature type="domain" description="Amidase" evidence="1">
    <location>
        <begin position="56"/>
        <end position="222"/>
    </location>
</feature>
<reference evidence="3 4" key="1">
    <citation type="submission" date="2019-03" db="EMBL/GenBank/DDBJ databases">
        <title>Genomic Encyclopedia of Type Strains, Phase IV (KMG-IV): sequencing the most valuable type-strain genomes for metagenomic binning, comparative biology and taxonomic classification.</title>
        <authorList>
            <person name="Goeker M."/>
        </authorList>
    </citation>
    <scope>NUCLEOTIDE SEQUENCE [LARGE SCALE GENOMIC DNA]</scope>
    <source>
        <strain evidence="3 4">DSM 17974</strain>
    </source>
</reference>
<dbReference type="PANTHER" id="PTHR11895">
    <property type="entry name" value="TRANSAMIDASE"/>
    <property type="match status" value="1"/>
</dbReference>
<protein>
    <submittedName>
        <fullName evidence="3">Allophanate hydrolase</fullName>
    </submittedName>
</protein>
<dbReference type="GO" id="GO:0016787">
    <property type="term" value="F:hydrolase activity"/>
    <property type="evidence" value="ECO:0007669"/>
    <property type="project" value="UniProtKB-KW"/>
</dbReference>
<dbReference type="Proteomes" id="UP000294581">
    <property type="component" value="Unassembled WGS sequence"/>
</dbReference>
<dbReference type="SUPFAM" id="SSF75304">
    <property type="entry name" value="Amidase signature (AS) enzymes"/>
    <property type="match status" value="1"/>
</dbReference>
<dbReference type="OrthoDB" id="9811471at2"/>
<feature type="domain" description="Allophanate hydrolase C-terminal" evidence="2">
    <location>
        <begin position="448"/>
        <end position="568"/>
    </location>
</feature>
<evidence type="ECO:0000313" key="4">
    <source>
        <dbReference type="Proteomes" id="UP000294581"/>
    </source>
</evidence>
<name>A0A4R8LA96_9BACL</name>
<dbReference type="NCBIfam" id="NF006043">
    <property type="entry name" value="PRK08186.1"/>
    <property type="match status" value="1"/>
</dbReference>
<dbReference type="AlphaFoldDB" id="A0A4R8LA96"/>
<dbReference type="Gene3D" id="1.20.58.1700">
    <property type="match status" value="1"/>
</dbReference>
<dbReference type="InterPro" id="IPR014085">
    <property type="entry name" value="Allophanate_hydrolase"/>
</dbReference>
<feature type="domain" description="Amidase" evidence="1">
    <location>
        <begin position="253"/>
        <end position="414"/>
    </location>
</feature>
<organism evidence="3 4">
    <name type="scientific">Alicyclobacillus sacchari</name>
    <dbReference type="NCBI Taxonomy" id="392010"/>
    <lineage>
        <taxon>Bacteria</taxon>
        <taxon>Bacillati</taxon>
        <taxon>Bacillota</taxon>
        <taxon>Bacilli</taxon>
        <taxon>Bacillales</taxon>
        <taxon>Alicyclobacillaceae</taxon>
        <taxon>Alicyclobacillus</taxon>
    </lineage>
</organism>
<dbReference type="Pfam" id="PF21986">
    <property type="entry name" value="AH_C"/>
    <property type="match status" value="1"/>
</dbReference>
<dbReference type="InterPro" id="IPR000120">
    <property type="entry name" value="Amidase"/>
</dbReference>
<evidence type="ECO:0000259" key="2">
    <source>
        <dbReference type="Pfam" id="PF21986"/>
    </source>
</evidence>
<evidence type="ECO:0000259" key="1">
    <source>
        <dbReference type="Pfam" id="PF01425"/>
    </source>
</evidence>
<dbReference type="InterPro" id="IPR053844">
    <property type="entry name" value="AH_C"/>
</dbReference>
<keyword evidence="4" id="KW-1185">Reference proteome</keyword>
<evidence type="ECO:0000313" key="3">
    <source>
        <dbReference type="EMBL" id="TDY38880.1"/>
    </source>
</evidence>
<dbReference type="PANTHER" id="PTHR11895:SF169">
    <property type="entry name" value="GLUTAMYL-TRNA(GLN) AMIDOTRANSFERASE"/>
    <property type="match status" value="1"/>
</dbReference>